<keyword evidence="3" id="KW-0813">Transport</keyword>
<feature type="transmembrane region" description="Helical" evidence="8">
    <location>
        <begin position="401"/>
        <end position="424"/>
    </location>
</feature>
<name>A0A0R1L056_9LACO</name>
<protein>
    <submittedName>
        <fullName evidence="10">EmrB QacA subfamily drug resistance transporter</fullName>
    </submittedName>
</protein>
<feature type="transmembrane region" description="Helical" evidence="8">
    <location>
        <begin position="12"/>
        <end position="37"/>
    </location>
</feature>
<evidence type="ECO:0000256" key="7">
    <source>
        <dbReference type="ARBA" id="ARBA00023136"/>
    </source>
</evidence>
<keyword evidence="5 8" id="KW-0812">Transmembrane</keyword>
<dbReference type="CDD" id="cd17503">
    <property type="entry name" value="MFS_LmrB_MDR_like"/>
    <property type="match status" value="1"/>
</dbReference>
<feature type="transmembrane region" description="Helical" evidence="8">
    <location>
        <begin position="194"/>
        <end position="214"/>
    </location>
</feature>
<dbReference type="PANTHER" id="PTHR42718:SF9">
    <property type="entry name" value="MAJOR FACILITATOR SUPERFAMILY MULTIDRUG TRANSPORTER MFSC"/>
    <property type="match status" value="1"/>
</dbReference>
<evidence type="ECO:0000313" key="11">
    <source>
        <dbReference type="Proteomes" id="UP000051581"/>
    </source>
</evidence>
<feature type="transmembrane region" description="Helical" evidence="8">
    <location>
        <begin position="430"/>
        <end position="449"/>
    </location>
</feature>
<evidence type="ECO:0000256" key="3">
    <source>
        <dbReference type="ARBA" id="ARBA00022448"/>
    </source>
</evidence>
<accession>A0A0R1L056</accession>
<dbReference type="Pfam" id="PF07690">
    <property type="entry name" value="MFS_1"/>
    <property type="match status" value="1"/>
</dbReference>
<dbReference type="GO" id="GO:0022857">
    <property type="term" value="F:transmembrane transporter activity"/>
    <property type="evidence" value="ECO:0007669"/>
    <property type="project" value="InterPro"/>
</dbReference>
<dbReference type="AlphaFoldDB" id="A0A0R1L056"/>
<evidence type="ECO:0000256" key="1">
    <source>
        <dbReference type="ARBA" id="ARBA00004651"/>
    </source>
</evidence>
<feature type="transmembrane region" description="Helical" evidence="8">
    <location>
        <begin position="134"/>
        <end position="157"/>
    </location>
</feature>
<feature type="transmembrane region" description="Helical" evidence="8">
    <location>
        <begin position="49"/>
        <end position="69"/>
    </location>
</feature>
<evidence type="ECO:0000256" key="2">
    <source>
        <dbReference type="ARBA" id="ARBA00008537"/>
    </source>
</evidence>
<feature type="transmembrane region" description="Helical" evidence="8">
    <location>
        <begin position="226"/>
        <end position="245"/>
    </location>
</feature>
<dbReference type="InterPro" id="IPR004638">
    <property type="entry name" value="EmrB-like"/>
</dbReference>
<dbReference type="InterPro" id="IPR020846">
    <property type="entry name" value="MFS_dom"/>
</dbReference>
<comment type="subcellular location">
    <subcellularLocation>
        <location evidence="1">Cell membrane</location>
        <topology evidence="1">Multi-pass membrane protein</topology>
    </subcellularLocation>
</comment>
<dbReference type="PROSITE" id="PS50850">
    <property type="entry name" value="MFS"/>
    <property type="match status" value="1"/>
</dbReference>
<reference evidence="10 11" key="1">
    <citation type="journal article" date="2015" name="Genome Announc.">
        <title>Expanding the biotechnology potential of lactobacilli through comparative genomics of 213 strains and associated genera.</title>
        <authorList>
            <person name="Sun Z."/>
            <person name="Harris H.M."/>
            <person name="McCann A."/>
            <person name="Guo C."/>
            <person name="Argimon S."/>
            <person name="Zhang W."/>
            <person name="Yang X."/>
            <person name="Jeffery I.B."/>
            <person name="Cooney J.C."/>
            <person name="Kagawa T.F."/>
            <person name="Liu W."/>
            <person name="Song Y."/>
            <person name="Salvetti E."/>
            <person name="Wrobel A."/>
            <person name="Rasinkangas P."/>
            <person name="Parkhill J."/>
            <person name="Rea M.C."/>
            <person name="O'Sullivan O."/>
            <person name="Ritari J."/>
            <person name="Douillard F.P."/>
            <person name="Paul Ross R."/>
            <person name="Yang R."/>
            <person name="Briner A.E."/>
            <person name="Felis G.E."/>
            <person name="de Vos W.M."/>
            <person name="Barrangou R."/>
            <person name="Klaenhammer T.R."/>
            <person name="Caufield P.W."/>
            <person name="Cui Y."/>
            <person name="Zhang H."/>
            <person name="O'Toole P.W."/>
        </authorList>
    </citation>
    <scope>NUCLEOTIDE SEQUENCE [LARGE SCALE GENOMIC DNA]</scope>
    <source>
        <strain evidence="10 11">DSM 19904</strain>
    </source>
</reference>
<evidence type="ECO:0000313" key="10">
    <source>
        <dbReference type="EMBL" id="KRK89270.1"/>
    </source>
</evidence>
<evidence type="ECO:0000256" key="5">
    <source>
        <dbReference type="ARBA" id="ARBA00022692"/>
    </source>
</evidence>
<sequence>MLFMSKKIKYALFIMVFGAFFGILCSTLMNVALPTFMKVFNVPSATVQWISNGYMLVNAIMIPVSAYFTKRFTFRSLFIAFTGVFLLGTLVGAVAPNFFILIVARMIQAIGSGMMMPLVNTLAIRYAEPGKKGAVMGIVGLAFNFSPIIGPTLSGIILNFFSWRYLFILVIPFIVIDLIFALKLLPKVPTNQEPAFNVEGLITVSLGLLGLLWSFSNVSQYSIESITVWLPFVIGVVLITIFVLTQKDSDHPFVNLNVFKNSQFTTATIVNSLIVSTMYGNTILLPLLIQTIMGQSPIISGLALLPGAVLTGFMSPVSGRLFDRYPVRIIVTTGILIDCFGTMMQAFIDVNASVAMLTVGQTIRQLGLVLILIPIQTQALSFLPNEMIADGVAAFNTLRQIAASFGTAIIVATINITSHAFMGHAHNQQIGIQAGFTMCLAFLIIALFMSRKLYTQHSSTPKAHKHPHEKLSHI</sequence>
<dbReference type="NCBIfam" id="TIGR00711">
    <property type="entry name" value="efflux_EmrB"/>
    <property type="match status" value="1"/>
</dbReference>
<feature type="transmembrane region" description="Helical" evidence="8">
    <location>
        <begin position="106"/>
        <end position="127"/>
    </location>
</feature>
<dbReference type="Proteomes" id="UP000051581">
    <property type="component" value="Unassembled WGS sequence"/>
</dbReference>
<keyword evidence="4" id="KW-1003">Cell membrane</keyword>
<comment type="similarity">
    <text evidence="2">Belongs to the major facilitator superfamily. EmrB family.</text>
</comment>
<feature type="domain" description="Major facilitator superfamily (MFS) profile" evidence="9">
    <location>
        <begin position="11"/>
        <end position="458"/>
    </location>
</feature>
<dbReference type="PRINTS" id="PR01036">
    <property type="entry name" value="TCRTETB"/>
</dbReference>
<feature type="transmembrane region" description="Helical" evidence="8">
    <location>
        <begin position="368"/>
        <end position="389"/>
    </location>
</feature>
<dbReference type="SUPFAM" id="SSF103473">
    <property type="entry name" value="MFS general substrate transporter"/>
    <property type="match status" value="1"/>
</dbReference>
<feature type="transmembrane region" description="Helical" evidence="8">
    <location>
        <begin position="329"/>
        <end position="348"/>
    </location>
</feature>
<dbReference type="GO" id="GO:0005886">
    <property type="term" value="C:plasma membrane"/>
    <property type="evidence" value="ECO:0007669"/>
    <property type="project" value="UniProtKB-SubCell"/>
</dbReference>
<comment type="caution">
    <text evidence="10">The sequence shown here is derived from an EMBL/GenBank/DDBJ whole genome shotgun (WGS) entry which is preliminary data.</text>
</comment>
<dbReference type="PANTHER" id="PTHR42718">
    <property type="entry name" value="MAJOR FACILITATOR SUPERFAMILY MULTIDRUG TRANSPORTER MFSC"/>
    <property type="match status" value="1"/>
</dbReference>
<dbReference type="PATRIC" id="fig|1423808.3.peg.1779"/>
<dbReference type="Gene3D" id="1.20.1720.10">
    <property type="entry name" value="Multidrug resistance protein D"/>
    <property type="match status" value="1"/>
</dbReference>
<keyword evidence="7 8" id="KW-0472">Membrane</keyword>
<evidence type="ECO:0000256" key="6">
    <source>
        <dbReference type="ARBA" id="ARBA00022989"/>
    </source>
</evidence>
<evidence type="ECO:0000256" key="4">
    <source>
        <dbReference type="ARBA" id="ARBA00022475"/>
    </source>
</evidence>
<gene>
    <name evidence="10" type="ORF">FD17_GL001758</name>
</gene>
<proteinExistence type="inferred from homology"/>
<evidence type="ECO:0000256" key="8">
    <source>
        <dbReference type="SAM" id="Phobius"/>
    </source>
</evidence>
<feature type="transmembrane region" description="Helical" evidence="8">
    <location>
        <begin position="76"/>
        <end position="100"/>
    </location>
</feature>
<evidence type="ECO:0000259" key="9">
    <source>
        <dbReference type="PROSITE" id="PS50850"/>
    </source>
</evidence>
<dbReference type="InterPro" id="IPR036259">
    <property type="entry name" value="MFS_trans_sf"/>
</dbReference>
<feature type="transmembrane region" description="Helical" evidence="8">
    <location>
        <begin position="163"/>
        <end position="182"/>
    </location>
</feature>
<keyword evidence="11" id="KW-1185">Reference proteome</keyword>
<dbReference type="InterPro" id="IPR011701">
    <property type="entry name" value="MFS"/>
</dbReference>
<keyword evidence="6 8" id="KW-1133">Transmembrane helix</keyword>
<feature type="transmembrane region" description="Helical" evidence="8">
    <location>
        <begin position="298"/>
        <end position="317"/>
    </location>
</feature>
<dbReference type="Gene3D" id="1.20.1250.20">
    <property type="entry name" value="MFS general substrate transporter like domains"/>
    <property type="match status" value="1"/>
</dbReference>
<feature type="transmembrane region" description="Helical" evidence="8">
    <location>
        <begin position="266"/>
        <end position="292"/>
    </location>
</feature>
<dbReference type="EMBL" id="AZEA01000003">
    <property type="protein sequence ID" value="KRK89270.1"/>
    <property type="molecule type" value="Genomic_DNA"/>
</dbReference>
<organism evidence="10 11">
    <name type="scientific">Lentilactobacillus sunkii DSM 19904</name>
    <dbReference type="NCBI Taxonomy" id="1423808"/>
    <lineage>
        <taxon>Bacteria</taxon>
        <taxon>Bacillati</taxon>
        <taxon>Bacillota</taxon>
        <taxon>Bacilli</taxon>
        <taxon>Lactobacillales</taxon>
        <taxon>Lactobacillaceae</taxon>
        <taxon>Lentilactobacillus</taxon>
    </lineage>
</organism>